<reference evidence="2" key="3">
    <citation type="submission" date="2025-09" db="UniProtKB">
        <authorList>
            <consortium name="Ensembl"/>
        </authorList>
    </citation>
    <scope>IDENTIFICATION</scope>
</reference>
<dbReference type="PANTHER" id="PTHR16231:SF4">
    <property type="entry name" value="COMM DOMAIN-CONTAINING PROTEIN 4"/>
    <property type="match status" value="1"/>
</dbReference>
<dbReference type="PANTHER" id="PTHR16231">
    <property type="entry name" value="COMM DOMAIN-CONTAINING PROTEIN 4-8 FAMILY MEMBER"/>
    <property type="match status" value="1"/>
</dbReference>
<feature type="compositionally biased region" description="Low complexity" evidence="1">
    <location>
        <begin position="248"/>
        <end position="258"/>
    </location>
</feature>
<protein>
    <submittedName>
        <fullName evidence="2">COMM domain containing 4</fullName>
    </submittedName>
</protein>
<reference evidence="2" key="2">
    <citation type="submission" date="2025-08" db="UniProtKB">
        <authorList>
            <consortium name="Ensembl"/>
        </authorList>
    </citation>
    <scope>IDENTIFICATION</scope>
</reference>
<dbReference type="InterPro" id="IPR047155">
    <property type="entry name" value="COMMD4/6/7/8"/>
</dbReference>
<proteinExistence type="predicted"/>
<dbReference type="Proteomes" id="UP000694400">
    <property type="component" value="Chromosome 12"/>
</dbReference>
<feature type="compositionally biased region" description="Low complexity" evidence="1">
    <location>
        <begin position="275"/>
        <end position="296"/>
    </location>
</feature>
<dbReference type="Pfam" id="PF21672">
    <property type="entry name" value="COMM_HN"/>
    <property type="match status" value="1"/>
</dbReference>
<feature type="region of interest" description="Disordered" evidence="1">
    <location>
        <begin position="248"/>
        <end position="310"/>
    </location>
</feature>
<feature type="region of interest" description="Disordered" evidence="1">
    <location>
        <begin position="1"/>
        <end position="94"/>
    </location>
</feature>
<dbReference type="Ensembl" id="ENSAPLT00020025070.1">
    <property type="protein sequence ID" value="ENSAPLP00020023221.1"/>
    <property type="gene ID" value="ENSAPLG00020016145.1"/>
</dbReference>
<reference evidence="2" key="1">
    <citation type="submission" date="2019-08" db="EMBL/GenBank/DDBJ databases">
        <title>Three high-quality genomes provides insights into domestication of ducks.</title>
        <authorList>
            <person name="Hou Z.C."/>
            <person name="Zhu F."/>
            <person name="Yin Z.T."/>
            <person name="Zhang F."/>
        </authorList>
    </citation>
    <scope>NUCLEOTIDE SEQUENCE [LARGE SCALE GENOMIC DNA]</scope>
</reference>
<dbReference type="AlphaFoldDB" id="A0A8B9TLC8"/>
<feature type="compositionally biased region" description="Gly residues" evidence="1">
    <location>
        <begin position="61"/>
        <end position="71"/>
    </location>
</feature>
<organism evidence="2 3">
    <name type="scientific">Anas platyrhynchos</name>
    <name type="common">Mallard</name>
    <name type="synonym">Anas boschas</name>
    <dbReference type="NCBI Taxonomy" id="8839"/>
    <lineage>
        <taxon>Eukaryota</taxon>
        <taxon>Metazoa</taxon>
        <taxon>Chordata</taxon>
        <taxon>Craniata</taxon>
        <taxon>Vertebrata</taxon>
        <taxon>Euteleostomi</taxon>
        <taxon>Archelosauria</taxon>
        <taxon>Archosauria</taxon>
        <taxon>Dinosauria</taxon>
        <taxon>Saurischia</taxon>
        <taxon>Theropoda</taxon>
        <taxon>Coelurosauria</taxon>
        <taxon>Aves</taxon>
        <taxon>Neognathae</taxon>
        <taxon>Galloanserae</taxon>
        <taxon>Anseriformes</taxon>
        <taxon>Anatidae</taxon>
        <taxon>Anatinae</taxon>
        <taxon>Anas</taxon>
    </lineage>
</organism>
<sequence>GRTRQDRAPLPVPPPAPRLGLAVPSLSPPSPGSSPERSAEPERFRVAEAEPEGGARRRDGGAGAGQRGAGRAGREPRFPRGGSGPRRGSHRPFPPQRFRFCGDLDCPDWVLAEISVLAKISSVKLKLICAQVLRELLGEAIDYEKILKLTSDAKLESGDVKATIACPRLHLLQCSQAQCGWRVPVQRAAAAGAAQRTCHGVVPVLRGEAELPAGEPQGLQPATEPAGLGVVAGGLHAELQRAAGRGRAPGALAAPPAGWHHSGGRPCGRVRGQVPGAAGRAEAGPGADADPAVSPGMIPPPPSHPPSPPQ</sequence>
<feature type="compositionally biased region" description="Basic and acidic residues" evidence="1">
    <location>
        <begin position="37"/>
        <end position="60"/>
    </location>
</feature>
<evidence type="ECO:0000313" key="3">
    <source>
        <dbReference type="Proteomes" id="UP000694400"/>
    </source>
</evidence>
<name>A0A8B9TLC8_ANAPL</name>
<evidence type="ECO:0000256" key="1">
    <source>
        <dbReference type="SAM" id="MobiDB-lite"/>
    </source>
</evidence>
<accession>A0A8B9TLC8</accession>
<feature type="compositionally biased region" description="Pro residues" evidence="1">
    <location>
        <begin position="297"/>
        <end position="310"/>
    </location>
</feature>
<evidence type="ECO:0000313" key="2">
    <source>
        <dbReference type="Ensembl" id="ENSAPLP00020023221.1"/>
    </source>
</evidence>